<protein>
    <recommendedName>
        <fullName evidence="3">Phage major capsid protein</fullName>
    </recommendedName>
</protein>
<organism evidence="1 2">
    <name type="scientific">Paenibacillus cremeus</name>
    <dbReference type="NCBI Taxonomy" id="2163881"/>
    <lineage>
        <taxon>Bacteria</taxon>
        <taxon>Bacillati</taxon>
        <taxon>Bacillota</taxon>
        <taxon>Bacilli</taxon>
        <taxon>Bacillales</taxon>
        <taxon>Paenibacillaceae</taxon>
        <taxon>Paenibacillus</taxon>
    </lineage>
</organism>
<keyword evidence="2" id="KW-1185">Reference proteome</keyword>
<dbReference type="RefSeq" id="WP_144846592.1">
    <property type="nucleotide sequence ID" value="NZ_VNJI01000011.1"/>
</dbReference>
<evidence type="ECO:0008006" key="3">
    <source>
        <dbReference type="Google" id="ProtNLM"/>
    </source>
</evidence>
<dbReference type="OrthoDB" id="2639884at2"/>
<dbReference type="EMBL" id="VNJI01000011">
    <property type="protein sequence ID" value="TVY09964.1"/>
    <property type="molecule type" value="Genomic_DNA"/>
</dbReference>
<reference evidence="1 2" key="1">
    <citation type="submission" date="2019-07" db="EMBL/GenBank/DDBJ databases">
        <authorList>
            <person name="Kim J."/>
        </authorList>
    </citation>
    <scope>NUCLEOTIDE SEQUENCE [LARGE SCALE GENOMIC DNA]</scope>
    <source>
        <strain evidence="1 2">JC52</strain>
    </source>
</reference>
<accession>A0A559KCX7</accession>
<comment type="caution">
    <text evidence="1">The sequence shown here is derived from an EMBL/GenBank/DDBJ whole genome shotgun (WGS) entry which is preliminary data.</text>
</comment>
<dbReference type="AlphaFoldDB" id="A0A559KCX7"/>
<name>A0A559KCX7_9BACL</name>
<gene>
    <name evidence="1" type="ORF">FPZ49_11375</name>
</gene>
<proteinExistence type="predicted"/>
<evidence type="ECO:0000313" key="2">
    <source>
        <dbReference type="Proteomes" id="UP000317036"/>
    </source>
</evidence>
<sequence length="330" mass="36024">MSQLNKKSAIIETFAEAALNHGKQMTAIEKSDYASAMELVKELASNPNPNNLYELNQIIAYTVDAVIDVRMDYMSKIAEVKNTAFDERPKFKIKTQNAQGFWQAVGATPQKTKIGYKYDSLKIDALSARPITEWAEVAAGRYDFAELTRDITNDFEVKVAQKVQNTLYATFSGLSSPNYASGAGVTATFDTLLNSMMRLGGAAIIGDYEALQKLPALTAISGRTSNEIINDLNRNGIIGTYKGAPVVSLTNPYTGLSGFNTVLDRGYIYIVPAVSDMNKTLKIQFAGGVQSMQGQNIEDGSYEMRFDKHMGAGVIAGTRHALAVYEDTTL</sequence>
<dbReference type="Proteomes" id="UP000317036">
    <property type="component" value="Unassembled WGS sequence"/>
</dbReference>
<evidence type="ECO:0000313" key="1">
    <source>
        <dbReference type="EMBL" id="TVY09964.1"/>
    </source>
</evidence>